<comment type="caution">
    <text evidence="2">The sequence shown here is derived from an EMBL/GenBank/DDBJ whole genome shotgun (WGS) entry which is preliminary data.</text>
</comment>
<gene>
    <name evidence="2" type="ORF">C8F04DRAFT_1257101</name>
</gene>
<dbReference type="Proteomes" id="UP001218188">
    <property type="component" value="Unassembled WGS sequence"/>
</dbReference>
<proteinExistence type="predicted"/>
<evidence type="ECO:0000313" key="2">
    <source>
        <dbReference type="EMBL" id="KAJ7037549.1"/>
    </source>
</evidence>
<organism evidence="2 3">
    <name type="scientific">Mycena alexandri</name>
    <dbReference type="NCBI Taxonomy" id="1745969"/>
    <lineage>
        <taxon>Eukaryota</taxon>
        <taxon>Fungi</taxon>
        <taxon>Dikarya</taxon>
        <taxon>Basidiomycota</taxon>
        <taxon>Agaricomycotina</taxon>
        <taxon>Agaricomycetes</taxon>
        <taxon>Agaricomycetidae</taxon>
        <taxon>Agaricales</taxon>
        <taxon>Marasmiineae</taxon>
        <taxon>Mycenaceae</taxon>
        <taxon>Mycena</taxon>
    </lineage>
</organism>
<dbReference type="Gene3D" id="3.40.50.1460">
    <property type="match status" value="1"/>
</dbReference>
<reference evidence="2" key="1">
    <citation type="submission" date="2023-03" db="EMBL/GenBank/DDBJ databases">
        <title>Massive genome expansion in bonnet fungi (Mycena s.s.) driven by repeated elements and novel gene families across ecological guilds.</title>
        <authorList>
            <consortium name="Lawrence Berkeley National Laboratory"/>
            <person name="Harder C.B."/>
            <person name="Miyauchi S."/>
            <person name="Viragh M."/>
            <person name="Kuo A."/>
            <person name="Thoen E."/>
            <person name="Andreopoulos B."/>
            <person name="Lu D."/>
            <person name="Skrede I."/>
            <person name="Drula E."/>
            <person name="Henrissat B."/>
            <person name="Morin E."/>
            <person name="Kohler A."/>
            <person name="Barry K."/>
            <person name="LaButti K."/>
            <person name="Morin E."/>
            <person name="Salamov A."/>
            <person name="Lipzen A."/>
            <person name="Mereny Z."/>
            <person name="Hegedus B."/>
            <person name="Baldrian P."/>
            <person name="Stursova M."/>
            <person name="Weitz H."/>
            <person name="Taylor A."/>
            <person name="Grigoriev I.V."/>
            <person name="Nagy L.G."/>
            <person name="Martin F."/>
            <person name="Kauserud H."/>
        </authorList>
    </citation>
    <scope>NUCLEOTIDE SEQUENCE</scope>
    <source>
        <strain evidence="2">CBHHK200</strain>
    </source>
</reference>
<name>A0AAD6T0T0_9AGAR</name>
<dbReference type="EMBL" id="JARJCM010000037">
    <property type="protein sequence ID" value="KAJ7037549.1"/>
    <property type="molecule type" value="Genomic_DNA"/>
</dbReference>
<dbReference type="AlphaFoldDB" id="A0AAD6T0T0"/>
<evidence type="ECO:0000256" key="1">
    <source>
        <dbReference type="SAM" id="MobiDB-lite"/>
    </source>
</evidence>
<accession>A0AAD6T0T0</accession>
<keyword evidence="3" id="KW-1185">Reference proteome</keyword>
<evidence type="ECO:0000313" key="3">
    <source>
        <dbReference type="Proteomes" id="UP001218188"/>
    </source>
</evidence>
<protein>
    <submittedName>
        <fullName evidence="2">Uncharacterized protein</fullName>
    </submittedName>
</protein>
<sequence length="389" mass="43951">MKIGRHTGYSPRTPIREKPPPKKKALLIGIMYGGNAGGSEYPVTHGRACGRARHAQAASQPIWADPREYHCGRTMQIENGSNNQEDDVDYCLIPADGEVNKIVNNVDSVSFGNLSIWFQELRRHLIEPLPVGSSLVAVFDSSHSAGFLKLSHSLCNRVYVPWISKGHLRSNKRRNAILLPPTNDKSPPERVQEVSWLGEDADADVLARESPEPVSVCEGWTCREPGHEHETEAEMSWLGEDGDAYAAGAREPGAGFQADEVDVISLASCQGYQLMWEYESMTRELVQILERDPHPTLRALVTNVSHAINRMTVQRHDEIRRYKRDLKRYKEWLQRPLRETQTYLLAPSPLSAKAKSDAFVDEPMYDLDNFQNPQFASHVPLDMERPWSM</sequence>
<feature type="region of interest" description="Disordered" evidence="1">
    <location>
        <begin position="1"/>
        <end position="20"/>
    </location>
</feature>